<dbReference type="AlphaFoldDB" id="A0A1I8MX80"/>
<feature type="domain" description="PLAC" evidence="6">
    <location>
        <begin position="876"/>
        <end position="913"/>
    </location>
</feature>
<accession>A0A1I8MX80</accession>
<dbReference type="eggNOG" id="KOG4597">
    <property type="taxonomic scope" value="Eukaryota"/>
</dbReference>
<dbReference type="Gene3D" id="2.60.120.830">
    <property type="match status" value="1"/>
</dbReference>
<dbReference type="InterPro" id="IPR000884">
    <property type="entry name" value="TSP1_rpt"/>
</dbReference>
<protein>
    <recommendedName>
        <fullName evidence="6">PLAC domain-containing protein</fullName>
    </recommendedName>
</protein>
<keyword evidence="2" id="KW-0964">Secreted</keyword>
<feature type="compositionally biased region" description="Basic and acidic residues" evidence="5">
    <location>
        <begin position="1"/>
        <end position="10"/>
    </location>
</feature>
<dbReference type="Pfam" id="PF19030">
    <property type="entry name" value="TSP1_ADAMTS"/>
    <property type="match status" value="2"/>
</dbReference>
<dbReference type="VEuPathDB" id="VectorBase:MDOA009355"/>
<sequence length="913" mass="103871">MQKEKVRVPEESTAIANKSAILETSTLGSPLAAEEDYDEGDYDDDDDGDAENENSFDATNGQERKEAIGEDVDPHKDKNNGRRRQKKIKQHLGITYVWGQWDKWSRCGSGCVQTRRRFCIKRTQYSSDVEPEEFQFYPDPKSGPIGCVGIMKKFRLCNDGKCPNVQGLRQEQCSAFNRIIIRGRYYQWEAHEDPYNECELHCKVKDSDLMMNMNKSVIDGTPCRRPAIHYTHYYRRKAVCVEGICKAVHSATGAIRPSTTKDSQERCGSVLCQRVNEIFTQAKLTHGYNYITTIPAGAMNLTIKEMAKSNNLIALKTKDDKYIVNGYNRASEGGFFEYNDDIFDYNKEASMVKARGPLNNPIVLMLWVNDLNPGVQYSYALPVPSASISEAEELQSQWNELGQPLDEIDETPLRENSLAKPREKRKRKYAWELLGFGPCSRTCGPGKQSPIFRCTRESESKETVKRYYSPKRCANIEKETFLPTIYMCSHGLCPAYWKKGEFGDCQCSNGSVDGFRSREVLCYQENINATHVPVDEGKCKEAKPETKERCHCKKVKLYSRNVEKASQLYQRFIGNSNSLKTVMSKRHTNANSSNQTSLKRYNREEKAGVWLMSEWNQQCSKDCLYNYEHRTTYCDRTAPYVDPCDPSLQPESRRSCTSRGQSCRRGMWFASDWSKCSGDCQNRRRTRMVLCVMDGYVVDKKQCDPKSKPVEMAVCATKDSAFCGPKWHYSEWSECSRTCGDGVQRRYAKCLEYDYKLKEMTESNKCKFLEREPVYGTCNLGNCEELRAAAAGGGRVIDDNALTVYQRRVGAGVGGRASGGVVAEYDDYDDEGNIGAVAVAAEPISVEEDDDDDVEESYQDLSSGNEKLVIASAPKVLQNCREELNNCKRINRERLCKVDYYKKNCCLTCHGFY</sequence>
<dbReference type="SUPFAM" id="SSF82895">
    <property type="entry name" value="TSP-1 type 1 repeat"/>
    <property type="match status" value="2"/>
</dbReference>
<feature type="compositionally biased region" description="Acidic residues" evidence="5">
    <location>
        <begin position="33"/>
        <end position="54"/>
    </location>
</feature>
<dbReference type="GO" id="GO:0030198">
    <property type="term" value="P:extracellular matrix organization"/>
    <property type="evidence" value="ECO:0007669"/>
    <property type="project" value="TreeGrafter"/>
</dbReference>
<evidence type="ECO:0000259" key="6">
    <source>
        <dbReference type="PROSITE" id="PS50900"/>
    </source>
</evidence>
<keyword evidence="3" id="KW-0732">Signal</keyword>
<dbReference type="InterPro" id="IPR010909">
    <property type="entry name" value="PLAC"/>
</dbReference>
<reference evidence="7" key="1">
    <citation type="submission" date="2020-05" db="UniProtKB">
        <authorList>
            <consortium name="EnsemblMetazoa"/>
        </authorList>
    </citation>
    <scope>IDENTIFICATION</scope>
    <source>
        <strain evidence="7">Aabys</strain>
    </source>
</reference>
<dbReference type="GO" id="GO:0004222">
    <property type="term" value="F:metalloendopeptidase activity"/>
    <property type="evidence" value="ECO:0007669"/>
    <property type="project" value="TreeGrafter"/>
</dbReference>
<dbReference type="VEuPathDB" id="VectorBase:MDOMA2_008688"/>
<dbReference type="GO" id="GO:0031012">
    <property type="term" value="C:extracellular matrix"/>
    <property type="evidence" value="ECO:0007669"/>
    <property type="project" value="TreeGrafter"/>
</dbReference>
<comment type="subcellular location">
    <subcellularLocation>
        <location evidence="1">Secreted</location>
    </subcellularLocation>
</comment>
<evidence type="ECO:0000313" key="7">
    <source>
        <dbReference type="EnsemblMetazoa" id="MDOA009355-PA"/>
    </source>
</evidence>
<dbReference type="GO" id="GO:0006508">
    <property type="term" value="P:proteolysis"/>
    <property type="evidence" value="ECO:0007669"/>
    <property type="project" value="TreeGrafter"/>
</dbReference>
<evidence type="ECO:0000256" key="1">
    <source>
        <dbReference type="ARBA" id="ARBA00004613"/>
    </source>
</evidence>
<proteinExistence type="predicted"/>
<evidence type="ECO:0000256" key="2">
    <source>
        <dbReference type="ARBA" id="ARBA00022525"/>
    </source>
</evidence>
<dbReference type="GO" id="GO:0005576">
    <property type="term" value="C:extracellular region"/>
    <property type="evidence" value="ECO:0007669"/>
    <property type="project" value="UniProtKB-SubCell"/>
</dbReference>
<dbReference type="PROSITE" id="PS50092">
    <property type="entry name" value="TSP1"/>
    <property type="match status" value="3"/>
</dbReference>
<dbReference type="PANTHER" id="PTHR13723">
    <property type="entry name" value="ADAMTS A DISINTEGRIN AND METALLOPROTEASE WITH THROMBOSPONDIN MOTIFS PROTEASE"/>
    <property type="match status" value="1"/>
</dbReference>
<dbReference type="SMART" id="SM00209">
    <property type="entry name" value="TSP1"/>
    <property type="match status" value="4"/>
</dbReference>
<keyword evidence="4" id="KW-0677">Repeat</keyword>
<gene>
    <name evidence="7" type="primary">101898603</name>
</gene>
<evidence type="ECO:0000256" key="4">
    <source>
        <dbReference type="ARBA" id="ARBA00022737"/>
    </source>
</evidence>
<dbReference type="OrthoDB" id="5781878at2759"/>
<dbReference type="InterPro" id="IPR050439">
    <property type="entry name" value="ADAMTS_ADAMTS-like"/>
</dbReference>
<feature type="region of interest" description="Disordered" evidence="5">
    <location>
        <begin position="1"/>
        <end position="86"/>
    </location>
</feature>
<dbReference type="Pfam" id="PF05986">
    <property type="entry name" value="ADAMTS_spacer1"/>
    <property type="match status" value="1"/>
</dbReference>
<feature type="compositionally biased region" description="Basic and acidic residues" evidence="5">
    <location>
        <begin position="62"/>
        <end position="80"/>
    </location>
</feature>
<evidence type="ECO:0000256" key="3">
    <source>
        <dbReference type="ARBA" id="ARBA00022729"/>
    </source>
</evidence>
<dbReference type="InterPro" id="IPR036383">
    <property type="entry name" value="TSP1_rpt_sf"/>
</dbReference>
<name>A0A1I8MX80_MUSDO</name>
<evidence type="ECO:0000256" key="5">
    <source>
        <dbReference type="SAM" id="MobiDB-lite"/>
    </source>
</evidence>
<dbReference type="PROSITE" id="PS50900">
    <property type="entry name" value="PLAC"/>
    <property type="match status" value="1"/>
</dbReference>
<dbReference type="Gene3D" id="2.20.100.10">
    <property type="entry name" value="Thrombospondin type-1 (TSP1) repeat"/>
    <property type="match status" value="3"/>
</dbReference>
<organism evidence="7">
    <name type="scientific">Musca domestica</name>
    <name type="common">House fly</name>
    <dbReference type="NCBI Taxonomy" id="7370"/>
    <lineage>
        <taxon>Eukaryota</taxon>
        <taxon>Metazoa</taxon>
        <taxon>Ecdysozoa</taxon>
        <taxon>Arthropoda</taxon>
        <taxon>Hexapoda</taxon>
        <taxon>Insecta</taxon>
        <taxon>Pterygota</taxon>
        <taxon>Neoptera</taxon>
        <taxon>Endopterygota</taxon>
        <taxon>Diptera</taxon>
        <taxon>Brachycera</taxon>
        <taxon>Muscomorpha</taxon>
        <taxon>Muscoidea</taxon>
        <taxon>Muscidae</taxon>
        <taxon>Musca</taxon>
    </lineage>
</organism>
<dbReference type="EnsemblMetazoa" id="MDOA009355-RA">
    <property type="protein sequence ID" value="MDOA009355-PA"/>
    <property type="gene ID" value="MDOA009355"/>
</dbReference>
<dbReference type="InterPro" id="IPR010294">
    <property type="entry name" value="ADAMTS_spacer1"/>
</dbReference>
<dbReference type="PANTHER" id="PTHR13723:SF316">
    <property type="entry name" value="LONELY HEART, ISOFORM A"/>
    <property type="match status" value="1"/>
</dbReference>